<dbReference type="Pfam" id="PF20152">
    <property type="entry name" value="DUF6534"/>
    <property type="match status" value="1"/>
</dbReference>
<dbReference type="KEGG" id="ccac:CcaHIS019_0201480"/>
<feature type="transmembrane region" description="Helical" evidence="1">
    <location>
        <begin position="236"/>
        <end position="257"/>
    </location>
</feature>
<evidence type="ECO:0000256" key="1">
    <source>
        <dbReference type="SAM" id="Phobius"/>
    </source>
</evidence>
<keyword evidence="4" id="KW-1185">Reference proteome</keyword>
<organism evidence="3 4">
    <name type="scientific">Cutaneotrichosporon cavernicola</name>
    <dbReference type="NCBI Taxonomy" id="279322"/>
    <lineage>
        <taxon>Eukaryota</taxon>
        <taxon>Fungi</taxon>
        <taxon>Dikarya</taxon>
        <taxon>Basidiomycota</taxon>
        <taxon>Agaricomycotina</taxon>
        <taxon>Tremellomycetes</taxon>
        <taxon>Trichosporonales</taxon>
        <taxon>Trichosporonaceae</taxon>
        <taxon>Cutaneotrichosporon</taxon>
    </lineage>
</organism>
<dbReference type="PANTHER" id="PTHR40465">
    <property type="entry name" value="CHROMOSOME 1, WHOLE GENOME SHOTGUN SEQUENCE"/>
    <property type="match status" value="1"/>
</dbReference>
<proteinExistence type="predicted"/>
<gene>
    <name evidence="3" type="ORF">CcaverHIS019_0201480</name>
</gene>
<dbReference type="AlphaFoldDB" id="A0AA48ID65"/>
<feature type="transmembrane region" description="Helical" evidence="1">
    <location>
        <begin position="49"/>
        <end position="68"/>
    </location>
</feature>
<feature type="transmembrane region" description="Helical" evidence="1">
    <location>
        <begin position="80"/>
        <end position="103"/>
    </location>
</feature>
<sequence length="379" mass="42611">MPDLSPPIMALGLSLLSVALTPSRDRRRLPSMPEQEARAIVTHFSFACMYAKLVIDMALCGLFTMQLVAYAKFVRREARWILTVVVVSSALTYAISGFIVFYVHHLFVAGWGQWKPFLETNYYCMYPAFDGLASSIVQGFFTYRAWRLLGRDWRIVFVLVALIGASLTCACIVTGLLWHLDSILDMPSIKAPVIVWLTCVMLADIVITAGIGYGLVRSRTGWAHTDKEMVDRLVRINLESQVPATVMAMSFLIVFIIKPQSLLNFVWQGIQSKFYLIGLLYTLNSRVSFVRHGVFKPRDVGITVVVQTETFASDGVRSVLAPAENEVIPLEQIQIKPSDWYASATSVVPVREEKADKTGEDEDDGTLVGEYVYKQRDWE</sequence>
<dbReference type="RefSeq" id="XP_060454052.1">
    <property type="nucleotide sequence ID" value="XM_060597128.1"/>
</dbReference>
<feature type="transmembrane region" description="Helical" evidence="1">
    <location>
        <begin position="193"/>
        <end position="216"/>
    </location>
</feature>
<feature type="domain" description="DUF6534" evidence="2">
    <location>
        <begin position="201"/>
        <end position="287"/>
    </location>
</feature>
<accession>A0AA48ID65</accession>
<dbReference type="EMBL" id="AP028213">
    <property type="protein sequence ID" value="BEI88786.1"/>
    <property type="molecule type" value="Genomic_DNA"/>
</dbReference>
<protein>
    <recommendedName>
        <fullName evidence="2">DUF6534 domain-containing protein</fullName>
    </recommendedName>
</protein>
<dbReference type="InterPro" id="IPR045339">
    <property type="entry name" value="DUF6534"/>
</dbReference>
<keyword evidence="1" id="KW-1133">Transmembrane helix</keyword>
<evidence type="ECO:0000313" key="3">
    <source>
        <dbReference type="EMBL" id="BEI88786.1"/>
    </source>
</evidence>
<name>A0AA48ID65_9TREE</name>
<evidence type="ECO:0000259" key="2">
    <source>
        <dbReference type="Pfam" id="PF20152"/>
    </source>
</evidence>
<dbReference type="PANTHER" id="PTHR40465:SF1">
    <property type="entry name" value="DUF6534 DOMAIN-CONTAINING PROTEIN"/>
    <property type="match status" value="1"/>
</dbReference>
<dbReference type="GeneID" id="85492657"/>
<feature type="transmembrane region" description="Helical" evidence="1">
    <location>
        <begin position="123"/>
        <end position="143"/>
    </location>
</feature>
<keyword evidence="1" id="KW-0812">Transmembrane</keyword>
<keyword evidence="1" id="KW-0472">Membrane</keyword>
<reference evidence="3" key="1">
    <citation type="journal article" date="2023" name="BMC Genomics">
        <title>Chromosome-level genome assemblies of Cutaneotrichosporon spp. (Trichosporonales, Basidiomycota) reveal imbalanced evolution between nucleotide sequences and chromosome synteny.</title>
        <authorList>
            <person name="Kobayashi Y."/>
            <person name="Kayamori A."/>
            <person name="Aoki K."/>
            <person name="Shiwa Y."/>
            <person name="Matsutani M."/>
            <person name="Fujita N."/>
            <person name="Sugita T."/>
            <person name="Iwasaki W."/>
            <person name="Tanaka N."/>
            <person name="Takashima M."/>
        </authorList>
    </citation>
    <scope>NUCLEOTIDE SEQUENCE</scope>
    <source>
        <strain evidence="3">HIS019</strain>
    </source>
</reference>
<dbReference type="Proteomes" id="UP001233271">
    <property type="component" value="Chromosome 2"/>
</dbReference>
<evidence type="ECO:0000313" key="4">
    <source>
        <dbReference type="Proteomes" id="UP001233271"/>
    </source>
</evidence>
<feature type="transmembrane region" description="Helical" evidence="1">
    <location>
        <begin position="155"/>
        <end position="178"/>
    </location>
</feature>